<reference evidence="2" key="1">
    <citation type="submission" date="2017-02" db="EMBL/GenBank/DDBJ databases">
        <title>Delving into the versatile metabolic prowess of the omnipresent phylum Bacteroidetes.</title>
        <authorList>
            <person name="Nobu M.K."/>
            <person name="Mei R."/>
            <person name="Narihiro T."/>
            <person name="Kuroda K."/>
            <person name="Liu W.-T."/>
        </authorList>
    </citation>
    <scope>NUCLEOTIDE SEQUENCE</scope>
    <source>
        <strain evidence="2">ADurb.Bin131</strain>
    </source>
</reference>
<organism evidence="2">
    <name type="scientific">candidate division TA06 bacterium ADurb.Bin131</name>
    <dbReference type="NCBI Taxonomy" id="1852827"/>
    <lineage>
        <taxon>Bacteria</taxon>
        <taxon>Bacteria division TA06</taxon>
    </lineage>
</organism>
<feature type="transmembrane region" description="Helical" evidence="1">
    <location>
        <begin position="194"/>
        <end position="217"/>
    </location>
</feature>
<evidence type="ECO:0000256" key="1">
    <source>
        <dbReference type="SAM" id="Phobius"/>
    </source>
</evidence>
<dbReference type="EMBL" id="MWDQ01000079">
    <property type="protein sequence ID" value="OQB73484.1"/>
    <property type="molecule type" value="Genomic_DNA"/>
</dbReference>
<feature type="transmembrane region" description="Helical" evidence="1">
    <location>
        <begin position="297"/>
        <end position="319"/>
    </location>
</feature>
<feature type="transmembrane region" description="Helical" evidence="1">
    <location>
        <begin position="108"/>
        <end position="127"/>
    </location>
</feature>
<accession>A0A1V6C9F2</accession>
<comment type="caution">
    <text evidence="2">The sequence shown here is derived from an EMBL/GenBank/DDBJ whole genome shotgun (WGS) entry which is preliminary data.</text>
</comment>
<sequence length="523" mass="60531">MKKKLFCLEIIIWFVIILTWLYFGFFHCFDDDEFQHCHNAFLIWKGLIPYKDFFEHHLPLYHVLFSPLFIFGAKPASIFLFRIISILASAGVFFILYRYLEKTQNKSIGLLCCVLLGFVPMYLFKMIEARPEPIAVLLYAGAVINTLSGRDDYKNAIFSGILSGLMVCFSQKYFFAFLGIFAAWFILKGKKTSLFFFEGFIISILLLFLYLLLRGILPEFINSTVVMNLKWRYRFSPAGYLYEAFITAGFLIACGIAGILTEFFEPGNRKKAIAILSLIVGCFLGIIVVPVPYRQTYLPLFIILTISSGTFLKSMSILIKNQKLKMIVCIIMVFCAISNASIKIYGEIHQTNRSDLLTMAKVDGISPQTQFFDGRCLLFYRMHTGYYGFMHHELLQMLDEEKYSNHIIEAIKRANFPVIIYDYRVKQMPAQIQNFIQQHYCAVDNSDIYMPGLRIDRTEFINGKKEFEIYVSGYYTISWTGGNLLLDGRHIEKNVSEFLDVGIHTLETEEFVDNLVVLLKRRR</sequence>
<feature type="transmembrane region" description="Helical" evidence="1">
    <location>
        <begin position="272"/>
        <end position="291"/>
    </location>
</feature>
<dbReference type="Proteomes" id="UP000485562">
    <property type="component" value="Unassembled WGS sequence"/>
</dbReference>
<name>A0A1V6C9F2_UNCT6</name>
<evidence type="ECO:0000313" key="2">
    <source>
        <dbReference type="EMBL" id="OQB73484.1"/>
    </source>
</evidence>
<protein>
    <submittedName>
        <fullName evidence="2">Uncharacterized protein</fullName>
    </submittedName>
</protein>
<keyword evidence="1" id="KW-1133">Transmembrane helix</keyword>
<feature type="transmembrane region" description="Helical" evidence="1">
    <location>
        <begin position="157"/>
        <end position="187"/>
    </location>
</feature>
<dbReference type="AlphaFoldDB" id="A0A1V6C9F2"/>
<feature type="transmembrane region" description="Helical" evidence="1">
    <location>
        <begin position="326"/>
        <end position="346"/>
    </location>
</feature>
<proteinExistence type="predicted"/>
<keyword evidence="1" id="KW-0812">Transmembrane</keyword>
<feature type="transmembrane region" description="Helical" evidence="1">
    <location>
        <begin position="76"/>
        <end position="96"/>
    </location>
</feature>
<keyword evidence="1" id="KW-0472">Membrane</keyword>
<gene>
    <name evidence="2" type="ORF">BWX89_00948</name>
</gene>
<feature type="transmembrane region" description="Helical" evidence="1">
    <location>
        <begin position="237"/>
        <end position="260"/>
    </location>
</feature>
<feature type="transmembrane region" description="Helical" evidence="1">
    <location>
        <begin position="5"/>
        <end position="23"/>
    </location>
</feature>